<name>A0ABX8ZPA1_9SPHN</name>
<comment type="subcellular location">
    <subcellularLocation>
        <location evidence="1">Membrane</location>
        <topology evidence="1">Multi-pass membrane protein</topology>
    </subcellularLocation>
</comment>
<dbReference type="PANTHER" id="PTHR36926:SF1">
    <property type="entry name" value="COLICIN V PRODUCTION PROTEIN"/>
    <property type="match status" value="1"/>
</dbReference>
<sequence length="184" mass="19687">MTGFDFLVLLIVGVAAVGGYMRGFLQEILSLASWLLAAFAIRFLHTPLTLAMQDFIGAGVTTSVLAFTFLLLIPYAAMKVIANNVGQASRGSVLGPIDRVLGFGFGALKGFVICVIAFSVLVLGYDAVWDYRGRPVWITTARSYEVVDAGSRSLVEVLAQRRAKLRGEEAAAAAEETPEEAPAQ</sequence>
<evidence type="ECO:0000256" key="3">
    <source>
        <dbReference type="ARBA" id="ARBA00022989"/>
    </source>
</evidence>
<evidence type="ECO:0000313" key="6">
    <source>
        <dbReference type="EMBL" id="QZD89564.1"/>
    </source>
</evidence>
<feature type="transmembrane region" description="Helical" evidence="5">
    <location>
        <begin position="56"/>
        <end position="78"/>
    </location>
</feature>
<gene>
    <name evidence="6" type="ORF">K3148_12250</name>
</gene>
<feature type="transmembrane region" description="Helical" evidence="5">
    <location>
        <begin position="6"/>
        <end position="21"/>
    </location>
</feature>
<evidence type="ECO:0000256" key="5">
    <source>
        <dbReference type="SAM" id="Phobius"/>
    </source>
</evidence>
<evidence type="ECO:0000256" key="2">
    <source>
        <dbReference type="ARBA" id="ARBA00022692"/>
    </source>
</evidence>
<keyword evidence="7" id="KW-1185">Reference proteome</keyword>
<evidence type="ECO:0000313" key="7">
    <source>
        <dbReference type="Proteomes" id="UP000824281"/>
    </source>
</evidence>
<dbReference type="RefSeq" id="WP_221425045.1">
    <property type="nucleotide sequence ID" value="NZ_CP081295.1"/>
</dbReference>
<dbReference type="Pfam" id="PF02674">
    <property type="entry name" value="Colicin_V"/>
    <property type="match status" value="1"/>
</dbReference>
<reference evidence="6 7" key="1">
    <citation type="submission" date="2021-08" db="EMBL/GenBank/DDBJ databases">
        <title>Comparative Genomics Analysis of the Genus Qipengyuania Reveals Extensive Genetic Diversity and Metabolic Versatility, Including the Description of Fifteen Novel Species.</title>
        <authorList>
            <person name="Liu Y."/>
        </authorList>
    </citation>
    <scope>NUCLEOTIDE SEQUENCE [LARGE SCALE GENOMIC DNA]</scope>
    <source>
        <strain evidence="6 7">1NDH13</strain>
    </source>
</reference>
<evidence type="ECO:0000256" key="1">
    <source>
        <dbReference type="ARBA" id="ARBA00004141"/>
    </source>
</evidence>
<evidence type="ECO:0000256" key="4">
    <source>
        <dbReference type="ARBA" id="ARBA00023136"/>
    </source>
</evidence>
<protein>
    <submittedName>
        <fullName evidence="6">CvpA family protein</fullName>
    </submittedName>
</protein>
<dbReference type="EMBL" id="CP081295">
    <property type="protein sequence ID" value="QZD89564.1"/>
    <property type="molecule type" value="Genomic_DNA"/>
</dbReference>
<proteinExistence type="predicted"/>
<feature type="transmembrane region" description="Helical" evidence="5">
    <location>
        <begin position="28"/>
        <end position="44"/>
    </location>
</feature>
<organism evidence="6 7">
    <name type="scientific">Qipengyuania aurantiaca</name>
    <dbReference type="NCBI Taxonomy" id="2867233"/>
    <lineage>
        <taxon>Bacteria</taxon>
        <taxon>Pseudomonadati</taxon>
        <taxon>Pseudomonadota</taxon>
        <taxon>Alphaproteobacteria</taxon>
        <taxon>Sphingomonadales</taxon>
        <taxon>Erythrobacteraceae</taxon>
        <taxon>Qipengyuania</taxon>
    </lineage>
</organism>
<keyword evidence="4 5" id="KW-0472">Membrane</keyword>
<keyword evidence="2 5" id="KW-0812">Transmembrane</keyword>
<dbReference type="Proteomes" id="UP000824281">
    <property type="component" value="Chromosome"/>
</dbReference>
<keyword evidence="3 5" id="KW-1133">Transmembrane helix</keyword>
<dbReference type="InterPro" id="IPR052719">
    <property type="entry name" value="CvpA-like"/>
</dbReference>
<accession>A0ABX8ZPA1</accession>
<feature type="transmembrane region" description="Helical" evidence="5">
    <location>
        <begin position="99"/>
        <end position="125"/>
    </location>
</feature>
<dbReference type="PANTHER" id="PTHR36926">
    <property type="entry name" value="COLICIN V PRODUCTION PROTEIN"/>
    <property type="match status" value="1"/>
</dbReference>
<dbReference type="InterPro" id="IPR003825">
    <property type="entry name" value="Colicin-V_CvpA"/>
</dbReference>